<dbReference type="OrthoDB" id="8020822at2"/>
<dbReference type="RefSeq" id="WP_079536275.1">
    <property type="nucleotide sequence ID" value="NZ_LT670844.1"/>
</dbReference>
<dbReference type="Pfam" id="PF06823">
    <property type="entry name" value="DUF1236"/>
    <property type="match status" value="1"/>
</dbReference>
<keyword evidence="1" id="KW-0732">Signal</keyword>
<evidence type="ECO:0008006" key="4">
    <source>
        <dbReference type="Google" id="ProtNLM"/>
    </source>
</evidence>
<dbReference type="AlphaFoldDB" id="A0A1M6IA03"/>
<name>A0A1M6IA03_9BRAD</name>
<protein>
    <recommendedName>
        <fullName evidence="4">DUF1236 domain-containing protein</fullName>
    </recommendedName>
</protein>
<feature type="chain" id="PRO_5009918345" description="DUF1236 domain-containing protein" evidence="1">
    <location>
        <begin position="26"/>
        <end position="124"/>
    </location>
</feature>
<organism evidence="2 3">
    <name type="scientific">Bradyrhizobium lablabi</name>
    <dbReference type="NCBI Taxonomy" id="722472"/>
    <lineage>
        <taxon>Bacteria</taxon>
        <taxon>Pseudomonadati</taxon>
        <taxon>Pseudomonadota</taxon>
        <taxon>Alphaproteobacteria</taxon>
        <taxon>Hyphomicrobiales</taxon>
        <taxon>Nitrobacteraceae</taxon>
        <taxon>Bradyrhizobium</taxon>
    </lineage>
</organism>
<dbReference type="EMBL" id="LT670844">
    <property type="protein sequence ID" value="SHJ31329.1"/>
    <property type="molecule type" value="Genomic_DNA"/>
</dbReference>
<accession>A0A1M6IA03</accession>
<evidence type="ECO:0000313" key="3">
    <source>
        <dbReference type="Proteomes" id="UP000189935"/>
    </source>
</evidence>
<evidence type="ECO:0000313" key="2">
    <source>
        <dbReference type="EMBL" id="SHJ31329.1"/>
    </source>
</evidence>
<feature type="signal peptide" evidence="1">
    <location>
        <begin position="1"/>
        <end position="25"/>
    </location>
</feature>
<reference evidence="2 3" key="1">
    <citation type="submission" date="2016-11" db="EMBL/GenBank/DDBJ databases">
        <authorList>
            <person name="Jaros S."/>
            <person name="Januszkiewicz K."/>
            <person name="Wedrychowicz H."/>
        </authorList>
    </citation>
    <scope>NUCLEOTIDE SEQUENCE [LARGE SCALE GENOMIC DNA]</scope>
    <source>
        <strain evidence="2 3">GAS499</strain>
    </source>
</reference>
<gene>
    <name evidence="2" type="ORF">SAMN05444159_0277</name>
</gene>
<dbReference type="InterPro" id="IPR009642">
    <property type="entry name" value="DUF1236"/>
</dbReference>
<proteinExistence type="predicted"/>
<dbReference type="Proteomes" id="UP000189935">
    <property type="component" value="Chromosome I"/>
</dbReference>
<sequence length="124" mass="13512">MLRRILAVTLVVGGVAMTNSATALAQSDVVAGAVAGAIAGAAIATGAIVPYEHREPLHEYIVHENRPSYRYDDEVAVGRELPPGAYESYPVPERYGVPEHHYAIVNGRPVVFHPQTRRIIHVYD</sequence>
<evidence type="ECO:0000256" key="1">
    <source>
        <dbReference type="SAM" id="SignalP"/>
    </source>
</evidence>